<evidence type="ECO:0000256" key="7">
    <source>
        <dbReference type="ARBA" id="ARBA00023273"/>
    </source>
</evidence>
<evidence type="ECO:0000313" key="15">
    <source>
        <dbReference type="Proteomes" id="UP000069272"/>
    </source>
</evidence>
<evidence type="ECO:0000256" key="3">
    <source>
        <dbReference type="ARBA" id="ARBA00022846"/>
    </source>
</evidence>
<evidence type="ECO:0000256" key="5">
    <source>
        <dbReference type="ARBA" id="ARBA00023069"/>
    </source>
</evidence>
<dbReference type="PANTHER" id="PTHR21625:SF0">
    <property type="entry name" value="DYNEIN REGULATORY COMPLEX SUBUNIT 2"/>
    <property type="match status" value="1"/>
</dbReference>
<evidence type="ECO:0000256" key="2">
    <source>
        <dbReference type="ARBA" id="ARBA00022490"/>
    </source>
</evidence>
<reference evidence="14 15" key="1">
    <citation type="journal article" date="2017" name="G3 (Bethesda)">
        <title>The Physical Genome Mapping of Anopheles albimanus Corrected Scaffold Misassemblies and Identified Interarm Rearrangements in Genus Anopheles.</title>
        <authorList>
            <person name="Artemov G.N."/>
            <person name="Peery A.N."/>
            <person name="Jiang X."/>
            <person name="Tu Z."/>
            <person name="Stegniy V.N."/>
            <person name="Sharakhova M.V."/>
            <person name="Sharakhov I.V."/>
        </authorList>
    </citation>
    <scope>NUCLEOTIDE SEQUENCE [LARGE SCALE GENOMIC DNA]</scope>
    <source>
        <strain evidence="14 15">ALBI9_A</strain>
    </source>
</reference>
<evidence type="ECO:0000256" key="6">
    <source>
        <dbReference type="ARBA" id="ARBA00023212"/>
    </source>
</evidence>
<dbReference type="GO" id="GO:0003352">
    <property type="term" value="P:regulation of cilium movement"/>
    <property type="evidence" value="ECO:0007669"/>
    <property type="project" value="TreeGrafter"/>
</dbReference>
<evidence type="ECO:0000256" key="10">
    <source>
        <dbReference type="ARBA" id="ARBA00040899"/>
    </source>
</evidence>
<dbReference type="GO" id="GO:0060285">
    <property type="term" value="P:cilium-dependent cell motility"/>
    <property type="evidence" value="ECO:0007669"/>
    <property type="project" value="TreeGrafter"/>
</dbReference>
<dbReference type="Proteomes" id="UP000069272">
    <property type="component" value="Chromosome 3L"/>
</dbReference>
<dbReference type="RefSeq" id="XP_035790279.1">
    <property type="nucleotide sequence ID" value="XM_035934386.1"/>
</dbReference>
<dbReference type="Pfam" id="PF14772">
    <property type="entry name" value="NYD-SP28"/>
    <property type="match status" value="1"/>
</dbReference>
<evidence type="ECO:0000259" key="13">
    <source>
        <dbReference type="Pfam" id="PF14772"/>
    </source>
</evidence>
<evidence type="ECO:0000256" key="9">
    <source>
        <dbReference type="ARBA" id="ARBA00038424"/>
    </source>
</evidence>
<proteinExistence type="inferred from homology"/>
<feature type="domain" description="Dynein regulatory complex protein 1/2 N-terminal" evidence="13">
    <location>
        <begin position="24"/>
        <end position="96"/>
    </location>
</feature>
<name>A0A182FEW6_ANOAL</name>
<evidence type="ECO:0000256" key="11">
    <source>
        <dbReference type="ARBA" id="ARBA00041517"/>
    </source>
</evidence>
<dbReference type="GO" id="GO:0005858">
    <property type="term" value="C:axonemal dynein complex"/>
    <property type="evidence" value="ECO:0007669"/>
    <property type="project" value="InterPro"/>
</dbReference>
<dbReference type="GO" id="GO:0070286">
    <property type="term" value="P:axonemal dynein complex assembly"/>
    <property type="evidence" value="ECO:0007669"/>
    <property type="project" value="InterPro"/>
</dbReference>
<dbReference type="PANTHER" id="PTHR21625">
    <property type="entry name" value="NYD-SP28 PROTEIN"/>
    <property type="match status" value="1"/>
</dbReference>
<dbReference type="KEGG" id="aali:118465815"/>
<accession>A0A182FEW6</accession>
<dbReference type="RefSeq" id="XP_035790280.1">
    <property type="nucleotide sequence ID" value="XM_035934387.1"/>
</dbReference>
<dbReference type="InterPro" id="IPR039750">
    <property type="entry name" value="DRC1/DRC2"/>
</dbReference>
<evidence type="ECO:0000256" key="12">
    <source>
        <dbReference type="ARBA" id="ARBA00045865"/>
    </source>
</evidence>
<keyword evidence="6" id="KW-0206">Cytoskeleton</keyword>
<dbReference type="OrthoDB" id="7760980at2759"/>
<dbReference type="GeneID" id="118465815"/>
<evidence type="ECO:0000256" key="1">
    <source>
        <dbReference type="ARBA" id="ARBA00004611"/>
    </source>
</evidence>
<organism evidence="14 15">
    <name type="scientific">Anopheles albimanus</name>
    <name type="common">New world malaria mosquito</name>
    <dbReference type="NCBI Taxonomy" id="7167"/>
    <lineage>
        <taxon>Eukaryota</taxon>
        <taxon>Metazoa</taxon>
        <taxon>Ecdysozoa</taxon>
        <taxon>Arthropoda</taxon>
        <taxon>Hexapoda</taxon>
        <taxon>Insecta</taxon>
        <taxon>Pterygota</taxon>
        <taxon>Neoptera</taxon>
        <taxon>Endopterygota</taxon>
        <taxon>Diptera</taxon>
        <taxon>Nematocera</taxon>
        <taxon>Culicoidea</taxon>
        <taxon>Culicidae</taxon>
        <taxon>Anophelinae</taxon>
        <taxon>Anopheles</taxon>
    </lineage>
</organism>
<dbReference type="EnsemblMetazoa" id="AALB005057-RA">
    <property type="protein sequence ID" value="AALB005057-PA"/>
    <property type="gene ID" value="AALB005057"/>
</dbReference>
<comment type="function">
    <text evidence="12">Component of the nexin-dynein regulatory complex (N-DRC), a key regulator of ciliary/flagellar motility which maintains the alignment and integrity of the distal axoneme and regulates microtubule sliding in motile axonemes. Plays a critical role in the assembly of N-DRC and also stabilizes the assembly of multiple inner dynein arms and radial spokes. Coassembles with DRC1 to form a central scaffold needed for assembly of the N-DRC and its attachment to the outer doublet microtubules.</text>
</comment>
<dbReference type="VEuPathDB" id="VectorBase:AALB005057"/>
<comment type="subcellular location">
    <subcellularLocation>
        <location evidence="1">Cytoplasm</location>
        <location evidence="1">Cytoskeleton</location>
        <location evidence="1">Flagellum axoneme</location>
    </subcellularLocation>
    <subcellularLocation>
        <location evidence="8">Cytoplasm</location>
        <location evidence="8">Cytoskeleton</location>
        <location evidence="8">Flagellum basal body</location>
    </subcellularLocation>
</comment>
<evidence type="ECO:0000256" key="8">
    <source>
        <dbReference type="ARBA" id="ARBA00037841"/>
    </source>
</evidence>
<sequence length="438" mass="51958">MDNPGDEMNPQEVRKRKKQEKLLAKRAAAMAAQNQQCKNQLVRELGFSVESERKLFDHWERMCTGVKCEQMLEDLRYLQQTVGTVVDGKNGRIDRMIAFRGEIGAIHDKCLHRMKSILDYYIRLKDFLTNTMMAQYQEDRTKLLSEFGEEALIKEEYSSSQMEQLEAALATLQEKMAQDERNDHNWRLECNNTNISVQLEKCEILRDKKYAELTALYRHLQATLDEYFRTVLYPERQKSYQRLVQDTQTAEQGIEKRRNQIAVMQLRKTQLDNTLTLARIAERRKLNTHHNYRKLLELKLQLFKDQERDQAKDHRARLREVCLITHQLKRLLGEHLLWGEKVAKLARTCAQYETDQDVRYAGRWFKQPCDDASDQYEFLFAKINRIEAINIILREERTVLRRRNEELRTQLQSLCQAYKTSEPEKLRLCGVEMVDGRC</sequence>
<reference evidence="14" key="2">
    <citation type="submission" date="2022-08" db="UniProtKB">
        <authorList>
            <consortium name="EnsemblMetazoa"/>
        </authorList>
    </citation>
    <scope>IDENTIFICATION</scope>
    <source>
        <strain evidence="14">STECLA/ALBI9_A</strain>
    </source>
</reference>
<protein>
    <recommendedName>
        <fullName evidence="10">Dynein regulatory complex subunit 2</fullName>
    </recommendedName>
    <alternativeName>
        <fullName evidence="11">Coiled-coil domain-containing protein 65</fullName>
    </alternativeName>
</protein>
<keyword evidence="3" id="KW-0282">Flagellum</keyword>
<evidence type="ECO:0000313" key="14">
    <source>
        <dbReference type="EnsemblMetazoa" id="AALB005057-PA"/>
    </source>
</evidence>
<keyword evidence="2" id="KW-0963">Cytoplasm</keyword>
<evidence type="ECO:0000256" key="4">
    <source>
        <dbReference type="ARBA" id="ARBA00023054"/>
    </source>
</evidence>
<comment type="similarity">
    <text evidence="9">Belongs to the DRC2 family.</text>
</comment>
<dbReference type="AlphaFoldDB" id="A0A182FEW6"/>
<dbReference type="VEuPathDB" id="VectorBase:AALB20_037917"/>
<keyword evidence="15" id="KW-1185">Reference proteome</keyword>
<dbReference type="InterPro" id="IPR039505">
    <property type="entry name" value="DRC1/2_N"/>
</dbReference>
<keyword evidence="5" id="KW-0969">Cilium</keyword>
<keyword evidence="4" id="KW-0175">Coiled coil</keyword>
<keyword evidence="7" id="KW-0966">Cell projection</keyword>